<feature type="compositionally biased region" description="Polar residues" evidence="1">
    <location>
        <begin position="514"/>
        <end position="524"/>
    </location>
</feature>
<evidence type="ECO:0000256" key="1">
    <source>
        <dbReference type="SAM" id="MobiDB-lite"/>
    </source>
</evidence>
<feature type="region of interest" description="Disordered" evidence="1">
    <location>
        <begin position="483"/>
        <end position="524"/>
    </location>
</feature>
<dbReference type="AlphaFoldDB" id="A0AAX0WYI6"/>
<reference evidence="3" key="1">
    <citation type="submission" date="2017-12" db="EMBL/GenBank/DDBJ databases">
        <title>FDA dAtabase for Regulatory Grade micrObial Sequences (FDA-ARGOS): Supporting development and validation of Infectious Disease Dx tests.</title>
        <authorList>
            <person name="Kerrigan L."/>
            <person name="Tallon L.J."/>
            <person name="Sadzewicz L."/>
            <person name="Sengamalay N."/>
            <person name="Ott S."/>
            <person name="Godinez A."/>
            <person name="Nagaraj S."/>
            <person name="Vavikolanu K."/>
            <person name="Vyas G."/>
            <person name="Nadendla S."/>
            <person name="Aluvathingal J."/>
            <person name="Sichtig H."/>
        </authorList>
    </citation>
    <scope>NUCLEOTIDE SEQUENCE [LARGE SCALE GENOMIC DNA]</scope>
    <source>
        <strain evidence="3">FDAARGOS_200</strain>
    </source>
</reference>
<protein>
    <submittedName>
        <fullName evidence="3">Uncharacterized protein</fullName>
    </submittedName>
</protein>
<proteinExistence type="predicted"/>
<keyword evidence="4" id="KW-1185">Reference proteome</keyword>
<comment type="caution">
    <text evidence="3">The sequence shown here is derived from an EMBL/GenBank/DDBJ whole genome shotgun (WGS) entry which is preliminary data.</text>
</comment>
<evidence type="ECO:0000313" key="4">
    <source>
        <dbReference type="Proteomes" id="UP000192511"/>
    </source>
</evidence>
<dbReference type="GeneID" id="98064299"/>
<organism evidence="3 4">
    <name type="scientific">Legionella anisa</name>
    <dbReference type="NCBI Taxonomy" id="28082"/>
    <lineage>
        <taxon>Bacteria</taxon>
        <taxon>Pseudomonadati</taxon>
        <taxon>Pseudomonadota</taxon>
        <taxon>Gammaproteobacteria</taxon>
        <taxon>Legionellales</taxon>
        <taxon>Legionellaceae</taxon>
        <taxon>Legionella</taxon>
    </lineage>
</organism>
<sequence length="524" mass="57654">MPGYSLLGSVVFRYLFKETTGAIEHNVSDLGITLENRDNVVIVRDSIPVGSLNALFKYLATRKDLAQKHILLGVEGQGVTEQHIVTMHLPPNGANPIVYDSKHGDSKRFFSLPPSKNTFGNKIRSALRALNPNTDQTVDLSHLGCEQIKSATYHSFGTQSFFDGITCGYHTGNLIKTLADLLEQGMNQSPEQLVEASRNPITTSAQLVKETFPERVDMSILAFLKKAWQDTFLPLKKNEEKSQYHFGHYFMGWPSKPNGSKLAYFLTLKFLTTPLTNLLSLVTEFPLNLLSQTFSFLKNKILSWAPTHGVTQGIRSFSLLLTMGLQHLFKGASYLIRTITSPLVSYKAAQKAHPVLGYLSALASVLFIGAIIATLAVFAPPIVAAIIPSMGPGALSLLGTLAYPFVQLFSLASVTIPAATGAVLTLATGASFLGALHLLGRKTIYPEESQSQKDDKNSYESNVIILDDDEEVEEILHKKEEYGKDPHIKGSSDMLNNHFGKMPKKITSDDFNPEVNQDTMSNEF</sequence>
<dbReference type="Proteomes" id="UP000192511">
    <property type="component" value="Unassembled WGS sequence"/>
</dbReference>
<evidence type="ECO:0000313" key="3">
    <source>
        <dbReference type="EMBL" id="PNL63294.1"/>
    </source>
</evidence>
<feature type="transmembrane region" description="Helical" evidence="2">
    <location>
        <begin position="418"/>
        <end position="439"/>
    </location>
</feature>
<evidence type="ECO:0000256" key="2">
    <source>
        <dbReference type="SAM" id="Phobius"/>
    </source>
</evidence>
<feature type="transmembrane region" description="Helical" evidence="2">
    <location>
        <begin position="355"/>
        <end position="378"/>
    </location>
</feature>
<dbReference type="RefSeq" id="WP_019232716.1">
    <property type="nucleotide sequence ID" value="NZ_CAAAHR010000006.1"/>
</dbReference>
<keyword evidence="2" id="KW-0812">Transmembrane</keyword>
<feature type="transmembrane region" description="Helical" evidence="2">
    <location>
        <begin position="385"/>
        <end position="406"/>
    </location>
</feature>
<gene>
    <name evidence="3" type="ORF">A6J39_019995</name>
</gene>
<accession>A0AAX0WYI6</accession>
<keyword evidence="2" id="KW-1133">Transmembrane helix</keyword>
<keyword evidence="2" id="KW-0472">Membrane</keyword>
<name>A0AAX0WYI6_9GAMM</name>
<dbReference type="EMBL" id="NBTX02000004">
    <property type="protein sequence ID" value="PNL63294.1"/>
    <property type="molecule type" value="Genomic_DNA"/>
</dbReference>